<dbReference type="InterPro" id="IPR025662">
    <property type="entry name" value="Sigma_54_int_dom_ATP-bd_1"/>
</dbReference>
<dbReference type="Gene3D" id="3.40.50.2300">
    <property type="match status" value="1"/>
</dbReference>
<evidence type="ECO:0000256" key="1">
    <source>
        <dbReference type="ARBA" id="ARBA00022741"/>
    </source>
</evidence>
<evidence type="ECO:0000313" key="9">
    <source>
        <dbReference type="EMBL" id="ODN66931.1"/>
    </source>
</evidence>
<dbReference type="SMART" id="SM00448">
    <property type="entry name" value="REC"/>
    <property type="match status" value="1"/>
</dbReference>
<dbReference type="Gene3D" id="3.40.50.300">
    <property type="entry name" value="P-loop containing nucleotide triphosphate hydrolases"/>
    <property type="match status" value="1"/>
</dbReference>
<evidence type="ECO:0000259" key="7">
    <source>
        <dbReference type="PROSITE" id="PS50045"/>
    </source>
</evidence>
<dbReference type="PROSITE" id="PS50045">
    <property type="entry name" value="SIGMA54_INTERACT_4"/>
    <property type="match status" value="1"/>
</dbReference>
<keyword evidence="3" id="KW-0805">Transcription regulation</keyword>
<dbReference type="AlphaFoldDB" id="A0A1E3GU88"/>
<accession>A0A1E3GU88</accession>
<protein>
    <submittedName>
        <fullName evidence="9">Transcriptional regulatory protein ZraR</fullName>
    </submittedName>
</protein>
<dbReference type="PROSITE" id="PS00676">
    <property type="entry name" value="SIGMA54_INTERACT_2"/>
    <property type="match status" value="1"/>
</dbReference>
<comment type="caution">
    <text evidence="9">The sequence shown here is derived from an EMBL/GenBank/DDBJ whole genome shotgun (WGS) entry which is preliminary data.</text>
</comment>
<dbReference type="FunFam" id="3.40.50.300:FF:000006">
    <property type="entry name" value="DNA-binding transcriptional regulator NtrC"/>
    <property type="match status" value="1"/>
</dbReference>
<dbReference type="RefSeq" id="WP_069295809.1">
    <property type="nucleotide sequence ID" value="NZ_MCRI01000011.1"/>
</dbReference>
<dbReference type="InterPro" id="IPR058031">
    <property type="entry name" value="AAA_lid_NorR"/>
</dbReference>
<dbReference type="InterPro" id="IPR002197">
    <property type="entry name" value="HTH_Fis"/>
</dbReference>
<dbReference type="InterPro" id="IPR025943">
    <property type="entry name" value="Sigma_54_int_dom_ATP-bd_2"/>
</dbReference>
<dbReference type="SUPFAM" id="SSF52540">
    <property type="entry name" value="P-loop containing nucleoside triphosphate hydrolases"/>
    <property type="match status" value="1"/>
</dbReference>
<feature type="modified residue" description="4-aspartylphosphate" evidence="6">
    <location>
        <position position="59"/>
    </location>
</feature>
<dbReference type="Pfam" id="PF02954">
    <property type="entry name" value="HTH_8"/>
    <property type="match status" value="1"/>
</dbReference>
<keyword evidence="10" id="KW-1185">Reference proteome</keyword>
<dbReference type="Gene3D" id="1.10.10.60">
    <property type="entry name" value="Homeodomain-like"/>
    <property type="match status" value="1"/>
</dbReference>
<dbReference type="InterPro" id="IPR025944">
    <property type="entry name" value="Sigma_54_int_dom_CS"/>
</dbReference>
<dbReference type="PANTHER" id="PTHR32071">
    <property type="entry name" value="TRANSCRIPTIONAL REGULATORY PROTEIN"/>
    <property type="match status" value="1"/>
</dbReference>
<dbReference type="SMART" id="SM00382">
    <property type="entry name" value="AAA"/>
    <property type="match status" value="1"/>
</dbReference>
<evidence type="ECO:0000256" key="4">
    <source>
        <dbReference type="ARBA" id="ARBA00023125"/>
    </source>
</evidence>
<dbReference type="PATRIC" id="fig|291169.3.peg.1331"/>
<dbReference type="PROSITE" id="PS00675">
    <property type="entry name" value="SIGMA54_INTERACT_1"/>
    <property type="match status" value="1"/>
</dbReference>
<feature type="domain" description="Response regulatory" evidence="8">
    <location>
        <begin position="10"/>
        <end position="127"/>
    </location>
</feature>
<dbReference type="InterPro" id="IPR002078">
    <property type="entry name" value="Sigma_54_int"/>
</dbReference>
<keyword evidence="2" id="KW-0067">ATP-binding</keyword>
<dbReference type="InterPro" id="IPR027417">
    <property type="entry name" value="P-loop_NTPase"/>
</dbReference>
<organism evidence="9 10">
    <name type="scientific">Methylophaga muralis</name>
    <dbReference type="NCBI Taxonomy" id="291169"/>
    <lineage>
        <taxon>Bacteria</taxon>
        <taxon>Pseudomonadati</taxon>
        <taxon>Pseudomonadota</taxon>
        <taxon>Gammaproteobacteria</taxon>
        <taxon>Thiotrichales</taxon>
        <taxon>Piscirickettsiaceae</taxon>
        <taxon>Methylophaga</taxon>
    </lineage>
</organism>
<dbReference type="Pfam" id="PF00158">
    <property type="entry name" value="Sigma54_activat"/>
    <property type="match status" value="1"/>
</dbReference>
<dbReference type="GO" id="GO:0000160">
    <property type="term" value="P:phosphorelay signal transduction system"/>
    <property type="evidence" value="ECO:0007669"/>
    <property type="project" value="InterPro"/>
</dbReference>
<keyword evidence="4" id="KW-0238">DNA-binding</keyword>
<reference evidence="9 10" key="1">
    <citation type="submission" date="2016-07" db="EMBL/GenBank/DDBJ databases">
        <title>Draft Genome Sequence of Methylophaga muralis Bur 1.</title>
        <authorList>
            <person name="Vasilenko O.V."/>
            <person name="Doronina N.V."/>
            <person name="Shmareva M.N."/>
            <person name="Tarlachkov S.V."/>
            <person name="Mustakhimov I."/>
            <person name="Trotsenko Y.A."/>
        </authorList>
    </citation>
    <scope>NUCLEOTIDE SEQUENCE [LARGE SCALE GENOMIC DNA]</scope>
    <source>
        <strain evidence="9 10">Bur 1</strain>
    </source>
</reference>
<proteinExistence type="predicted"/>
<dbReference type="Proteomes" id="UP000094379">
    <property type="component" value="Unassembled WGS sequence"/>
</dbReference>
<dbReference type="PROSITE" id="PS00688">
    <property type="entry name" value="SIGMA54_INTERACT_3"/>
    <property type="match status" value="1"/>
</dbReference>
<evidence type="ECO:0000256" key="3">
    <source>
        <dbReference type="ARBA" id="ARBA00023015"/>
    </source>
</evidence>
<dbReference type="Pfam" id="PF00072">
    <property type="entry name" value="Response_reg"/>
    <property type="match status" value="1"/>
</dbReference>
<dbReference type="SUPFAM" id="SSF52172">
    <property type="entry name" value="CheY-like"/>
    <property type="match status" value="1"/>
</dbReference>
<sequence length="479" mass="53766">MKNKQNKNLPILLIEDDQALARLISDELEAEGWSMVVHHQIQSALEWLKINQPALIVSDLRLPDGNGMQIVEQVVTHWPEEQRPGLIVITAFGSVRQAVQALQAGADDFLTKPLDLEHFLLAVERVVATRKLHDELFQFRKLNRQPAFHQMFGRSEAMRNLFEQIKVIGRAQGPVLINGESGTGKELVAKALHAESDRADGPFLAVNCAGIPQELLESEFFGHAAGSFTGAKKARKGLLQEANGGSLLLDEIGEMPMALQAKLLRALQDGSIRPVGQDTEEKVDVRIIAATHRDLKQKVVDGSFREDLFYRLETFALSVPPLRDREEDREILAQQFLQQLVVAQGRNIKGFSDKALEIIRHYAFPGNVRELQNVVERAFAFCTEDWVQPQHLPARLLENQTSSEVLASPATEKQNDELLAGAVLPTLDQLQKRYVNMVLREVDGNKRRAAALLGIGRRTLYRWLDEESDETEEPAIKDK</sequence>
<evidence type="ECO:0000259" key="8">
    <source>
        <dbReference type="PROSITE" id="PS50110"/>
    </source>
</evidence>
<dbReference type="Pfam" id="PF25601">
    <property type="entry name" value="AAA_lid_14"/>
    <property type="match status" value="1"/>
</dbReference>
<dbReference type="SUPFAM" id="SSF46689">
    <property type="entry name" value="Homeodomain-like"/>
    <property type="match status" value="1"/>
</dbReference>
<dbReference type="InterPro" id="IPR011006">
    <property type="entry name" value="CheY-like_superfamily"/>
</dbReference>
<dbReference type="CDD" id="cd00009">
    <property type="entry name" value="AAA"/>
    <property type="match status" value="1"/>
</dbReference>
<keyword evidence="1" id="KW-0547">Nucleotide-binding</keyword>
<dbReference type="InterPro" id="IPR009057">
    <property type="entry name" value="Homeodomain-like_sf"/>
</dbReference>
<dbReference type="Gene3D" id="1.10.8.60">
    <property type="match status" value="1"/>
</dbReference>
<gene>
    <name evidence="9" type="primary">zraR_2</name>
    <name evidence="9" type="ORF">A9E74_01325</name>
</gene>
<dbReference type="STRING" id="291169.A9E74_01325"/>
<dbReference type="GO" id="GO:0005524">
    <property type="term" value="F:ATP binding"/>
    <property type="evidence" value="ECO:0007669"/>
    <property type="project" value="UniProtKB-KW"/>
</dbReference>
<evidence type="ECO:0000313" key="10">
    <source>
        <dbReference type="Proteomes" id="UP000094379"/>
    </source>
</evidence>
<dbReference type="GO" id="GO:0006355">
    <property type="term" value="P:regulation of DNA-templated transcription"/>
    <property type="evidence" value="ECO:0007669"/>
    <property type="project" value="InterPro"/>
</dbReference>
<dbReference type="InterPro" id="IPR001789">
    <property type="entry name" value="Sig_transdc_resp-reg_receiver"/>
</dbReference>
<dbReference type="InterPro" id="IPR003593">
    <property type="entry name" value="AAA+_ATPase"/>
</dbReference>
<name>A0A1E3GU88_9GAMM</name>
<evidence type="ECO:0000256" key="6">
    <source>
        <dbReference type="PROSITE-ProRule" id="PRU00169"/>
    </source>
</evidence>
<dbReference type="EMBL" id="MCRI01000011">
    <property type="protein sequence ID" value="ODN66931.1"/>
    <property type="molecule type" value="Genomic_DNA"/>
</dbReference>
<keyword evidence="5" id="KW-0804">Transcription</keyword>
<feature type="domain" description="Sigma-54 factor interaction" evidence="7">
    <location>
        <begin position="151"/>
        <end position="380"/>
    </location>
</feature>
<evidence type="ECO:0000256" key="5">
    <source>
        <dbReference type="ARBA" id="ARBA00023163"/>
    </source>
</evidence>
<dbReference type="PROSITE" id="PS50110">
    <property type="entry name" value="RESPONSE_REGULATORY"/>
    <property type="match status" value="1"/>
</dbReference>
<dbReference type="GO" id="GO:0043565">
    <property type="term" value="F:sequence-specific DNA binding"/>
    <property type="evidence" value="ECO:0007669"/>
    <property type="project" value="InterPro"/>
</dbReference>
<evidence type="ECO:0000256" key="2">
    <source>
        <dbReference type="ARBA" id="ARBA00022840"/>
    </source>
</evidence>
<keyword evidence="6" id="KW-0597">Phosphoprotein</keyword>